<dbReference type="NCBIfam" id="TIGR02246">
    <property type="entry name" value="SgcJ/EcaC family oxidoreductase"/>
    <property type="match status" value="1"/>
</dbReference>
<feature type="region of interest" description="Disordered" evidence="1">
    <location>
        <begin position="30"/>
        <end position="49"/>
    </location>
</feature>
<keyword evidence="2" id="KW-1133">Transmembrane helix</keyword>
<dbReference type="InterPro" id="IPR011944">
    <property type="entry name" value="Steroid_delta5-4_isomerase"/>
</dbReference>
<dbReference type="Pfam" id="PF14534">
    <property type="entry name" value="DUF4440"/>
    <property type="match status" value="1"/>
</dbReference>
<reference evidence="5 6" key="1">
    <citation type="submission" date="2018-06" db="EMBL/GenBank/DDBJ databases">
        <authorList>
            <consortium name="Pathogen Informatics"/>
            <person name="Doyle S."/>
        </authorList>
    </citation>
    <scope>NUCLEOTIDE SEQUENCE [LARGE SCALE GENOMIC DNA]</scope>
    <source>
        <strain evidence="5 6">NCTC10660</strain>
    </source>
</reference>
<protein>
    <submittedName>
        <fullName evidence="5">SnoaL-like domain</fullName>
    </submittedName>
</protein>
<organism evidence="5 6">
    <name type="scientific">Neisseria elongata</name>
    <dbReference type="NCBI Taxonomy" id="495"/>
    <lineage>
        <taxon>Bacteria</taxon>
        <taxon>Pseudomonadati</taxon>
        <taxon>Pseudomonadota</taxon>
        <taxon>Betaproteobacteria</taxon>
        <taxon>Neisseriales</taxon>
        <taxon>Neisseriaceae</taxon>
        <taxon>Neisseria</taxon>
    </lineage>
</organism>
<evidence type="ECO:0000313" key="6">
    <source>
        <dbReference type="Proteomes" id="UP000254927"/>
    </source>
</evidence>
<proteinExistence type="predicted"/>
<evidence type="ECO:0000256" key="2">
    <source>
        <dbReference type="SAM" id="Phobius"/>
    </source>
</evidence>
<dbReference type="SUPFAM" id="SSF54427">
    <property type="entry name" value="NTF2-like"/>
    <property type="match status" value="1"/>
</dbReference>
<keyword evidence="2" id="KW-0812">Transmembrane</keyword>
<evidence type="ECO:0000256" key="3">
    <source>
        <dbReference type="SAM" id="SignalP"/>
    </source>
</evidence>
<feature type="domain" description="DUF4440" evidence="4">
    <location>
        <begin position="60"/>
        <end position="177"/>
    </location>
</feature>
<feature type="chain" id="PRO_5016764629" evidence="3">
    <location>
        <begin position="22"/>
        <end position="226"/>
    </location>
</feature>
<keyword evidence="3" id="KW-0732">Signal</keyword>
<dbReference type="EMBL" id="UGQW01000002">
    <property type="protein sequence ID" value="STZ67186.1"/>
    <property type="molecule type" value="Genomic_DNA"/>
</dbReference>
<accession>A0A378TWB2</accession>
<evidence type="ECO:0000313" key="5">
    <source>
        <dbReference type="EMBL" id="STZ67186.1"/>
    </source>
</evidence>
<evidence type="ECO:0000256" key="1">
    <source>
        <dbReference type="SAM" id="MobiDB-lite"/>
    </source>
</evidence>
<sequence length="226" mass="25069">MKKLLHTIPLTLLLAAAPLQAYPVIELTPENTPASAPKQEAPLPETPETRLSEETLHQELRQLRDHMQTALNKRDLDALLDGLTDDVVFTTMNGDRIIGKEQVRGYYEKMLGGSQPVVKTITAQFEADKLSHLYDGRNTAFAFGRSNDRYELAGGETWEVKPQWSATIVRQNGRWLIAGFHYSVNMLDNPVLSAQRNWLMGGGAAAALLACAAGFLLGRRTGRLKK</sequence>
<dbReference type="RefSeq" id="WP_074894009.1">
    <property type="nucleotide sequence ID" value="NZ_CP031252.1"/>
</dbReference>
<keyword evidence="2" id="KW-0472">Membrane</keyword>
<feature type="signal peptide" evidence="3">
    <location>
        <begin position="1"/>
        <end position="21"/>
    </location>
</feature>
<dbReference type="AlphaFoldDB" id="A0A378TWB2"/>
<dbReference type="Gene3D" id="3.10.450.50">
    <property type="match status" value="1"/>
</dbReference>
<feature type="transmembrane region" description="Helical" evidence="2">
    <location>
        <begin position="198"/>
        <end position="218"/>
    </location>
</feature>
<dbReference type="InterPro" id="IPR027843">
    <property type="entry name" value="DUF4440"/>
</dbReference>
<name>A0A378TWB2_NEIEL</name>
<gene>
    <name evidence="5" type="ORF">NCTC10660_00660</name>
</gene>
<dbReference type="GeneID" id="93351661"/>
<evidence type="ECO:0000259" key="4">
    <source>
        <dbReference type="Pfam" id="PF14534"/>
    </source>
</evidence>
<dbReference type="Proteomes" id="UP000254927">
    <property type="component" value="Unassembled WGS sequence"/>
</dbReference>
<dbReference type="InterPro" id="IPR032710">
    <property type="entry name" value="NTF2-like_dom_sf"/>
</dbReference>